<reference evidence="2" key="1">
    <citation type="submission" date="2025-08" db="UniProtKB">
        <authorList>
            <consortium name="RefSeq"/>
        </authorList>
    </citation>
    <scope>IDENTIFICATION</scope>
    <source>
        <strain evidence="2">Tuebingen</strain>
        <tissue evidence="2">Fibroblasts and whole tissue</tissue>
    </source>
</reference>
<proteinExistence type="predicted"/>
<dbReference type="Proteomes" id="UP000000437">
    <property type="component" value="Chromosome 18"/>
</dbReference>
<gene>
    <name evidence="2" type="primary">LOC108180010</name>
</gene>
<accession>A0AC58HWU6</accession>
<evidence type="ECO:0000313" key="1">
    <source>
        <dbReference type="Proteomes" id="UP000000437"/>
    </source>
</evidence>
<evidence type="ECO:0000313" key="2">
    <source>
        <dbReference type="RefSeq" id="XP_073786469.1"/>
    </source>
</evidence>
<sequence length="118" mass="12866">MKNTQMMLSTPKNMSVIIRRIPAAGLKSSNRRFVGHQAGRWVESLPRGEPSLLSLEQLLKTENLAEAKASEEDKLKAVMYQSSLCYYSSRAAALLRTSSSGRAQDVFPAASPQLPVGG</sequence>
<organism evidence="1 2">
    <name type="scientific">Danio rerio</name>
    <name type="common">Zebrafish</name>
    <name type="synonym">Brachydanio rerio</name>
    <dbReference type="NCBI Taxonomy" id="7955"/>
    <lineage>
        <taxon>Eukaryota</taxon>
        <taxon>Metazoa</taxon>
        <taxon>Chordata</taxon>
        <taxon>Craniata</taxon>
        <taxon>Vertebrata</taxon>
        <taxon>Euteleostomi</taxon>
        <taxon>Actinopterygii</taxon>
        <taxon>Neopterygii</taxon>
        <taxon>Teleostei</taxon>
        <taxon>Ostariophysi</taxon>
        <taxon>Cypriniformes</taxon>
        <taxon>Danionidae</taxon>
        <taxon>Danioninae</taxon>
        <taxon>Danio</taxon>
    </lineage>
</organism>
<keyword evidence="1" id="KW-1185">Reference proteome</keyword>
<name>A0AC58HWU6_DANRE</name>
<dbReference type="RefSeq" id="XP_073786469.1">
    <property type="nucleotide sequence ID" value="XM_073930368.1"/>
</dbReference>
<protein>
    <submittedName>
        <fullName evidence="2">E3 ubiquitin-protein ligase RBBP6-like</fullName>
    </submittedName>
</protein>